<dbReference type="Gene3D" id="3.40.50.970">
    <property type="match status" value="1"/>
</dbReference>
<dbReference type="HOGENOM" id="CLU_3098191_0_0_9"/>
<dbReference type="InterPro" id="IPR029061">
    <property type="entry name" value="THDP-binding"/>
</dbReference>
<dbReference type="InterPro" id="IPR047211">
    <property type="entry name" value="POXB-like"/>
</dbReference>
<dbReference type="Proteomes" id="UP000001556">
    <property type="component" value="Chromosome"/>
</dbReference>
<dbReference type="AlphaFoldDB" id="A4J5R2"/>
<evidence type="ECO:0000313" key="3">
    <source>
        <dbReference type="Proteomes" id="UP000001556"/>
    </source>
</evidence>
<name>A4J5R2_DESRM</name>
<dbReference type="GO" id="GO:0030976">
    <property type="term" value="F:thiamine pyrophosphate binding"/>
    <property type="evidence" value="ECO:0007669"/>
    <property type="project" value="InterPro"/>
</dbReference>
<feature type="domain" description="Thiamine pyrophosphate enzyme N-terminal TPP-binding" evidence="1">
    <location>
        <begin position="2"/>
        <end position="45"/>
    </location>
</feature>
<protein>
    <recommendedName>
        <fullName evidence="1">Thiamine pyrophosphate enzyme N-terminal TPP-binding domain-containing protein</fullName>
    </recommendedName>
</protein>
<dbReference type="SUPFAM" id="SSF52518">
    <property type="entry name" value="Thiamin diphosphate-binding fold (THDP-binding)"/>
    <property type="match status" value="1"/>
</dbReference>
<evidence type="ECO:0000313" key="2">
    <source>
        <dbReference type="EMBL" id="ABO50415.1"/>
    </source>
</evidence>
<dbReference type="EMBL" id="CP000612">
    <property type="protein sequence ID" value="ABO50415.1"/>
    <property type="molecule type" value="Genomic_DNA"/>
</dbReference>
<dbReference type="InterPro" id="IPR012001">
    <property type="entry name" value="Thiamin_PyroP_enz_TPP-bd_dom"/>
</dbReference>
<dbReference type="STRING" id="349161.Dred_1894"/>
<organism evidence="2 3">
    <name type="scientific">Desulforamulus reducens (strain ATCC BAA-1160 / DSM 100696 / MI-1)</name>
    <name type="common">Desulfotomaculum reducens</name>
    <dbReference type="NCBI Taxonomy" id="349161"/>
    <lineage>
        <taxon>Bacteria</taxon>
        <taxon>Bacillati</taxon>
        <taxon>Bacillota</taxon>
        <taxon>Clostridia</taxon>
        <taxon>Eubacteriales</taxon>
        <taxon>Peptococcaceae</taxon>
        <taxon>Desulforamulus</taxon>
    </lineage>
</organism>
<dbReference type="OrthoDB" id="4494979at2"/>
<accession>A4J5R2</accession>
<evidence type="ECO:0000259" key="1">
    <source>
        <dbReference type="Pfam" id="PF02776"/>
    </source>
</evidence>
<dbReference type="PANTHER" id="PTHR42981">
    <property type="entry name" value="PYRUVATE DEHYDROGENASE [UBIQUINONE]"/>
    <property type="match status" value="1"/>
</dbReference>
<reference evidence="2 3" key="1">
    <citation type="submission" date="2007-03" db="EMBL/GenBank/DDBJ databases">
        <title>Complete sequence of Desulfotomaculum reducens MI-1.</title>
        <authorList>
            <consortium name="US DOE Joint Genome Institute"/>
            <person name="Copeland A."/>
            <person name="Lucas S."/>
            <person name="Lapidus A."/>
            <person name="Barry K."/>
            <person name="Detter J.C."/>
            <person name="Glavina del Rio T."/>
            <person name="Hammon N."/>
            <person name="Israni S."/>
            <person name="Dalin E."/>
            <person name="Tice H."/>
            <person name="Pitluck S."/>
            <person name="Sims D."/>
            <person name="Brettin T."/>
            <person name="Bruce D."/>
            <person name="Han C."/>
            <person name="Tapia R."/>
            <person name="Schmutz J."/>
            <person name="Larimer F."/>
            <person name="Land M."/>
            <person name="Hauser L."/>
            <person name="Kyrpides N."/>
            <person name="Kim E."/>
            <person name="Tebo B.M."/>
            <person name="Richardson P."/>
        </authorList>
    </citation>
    <scope>NUCLEOTIDE SEQUENCE [LARGE SCALE GENOMIC DNA]</scope>
    <source>
        <strain evidence="2 3">MI-1</strain>
    </source>
</reference>
<dbReference type="KEGG" id="drm:Dred_1894"/>
<dbReference type="Pfam" id="PF02776">
    <property type="entry name" value="TPP_enzyme_N"/>
    <property type="match status" value="1"/>
</dbReference>
<proteinExistence type="predicted"/>
<gene>
    <name evidence="2" type="ordered locus">Dred_1894</name>
</gene>
<keyword evidence="3" id="KW-1185">Reference proteome</keyword>
<sequence length="51" mass="5728">MVAWGVKNVFGVVGDGIFYLLDALARQNTIKYYAVRHEETASLMAPRPMLN</sequence>
<dbReference type="PANTHER" id="PTHR42981:SF2">
    <property type="entry name" value="PYRUVATE DEHYDROGENASE [UBIQUINONE]"/>
    <property type="match status" value="1"/>
</dbReference>